<dbReference type="InterPro" id="IPR000595">
    <property type="entry name" value="cNMP-bd_dom"/>
</dbReference>
<protein>
    <recommendedName>
        <fullName evidence="2">Cyclic nucleotide-binding domain-containing protein</fullName>
    </recommendedName>
</protein>
<feature type="region of interest" description="Disordered" evidence="1">
    <location>
        <begin position="260"/>
        <end position="291"/>
    </location>
</feature>
<feature type="compositionally biased region" description="Low complexity" evidence="1">
    <location>
        <begin position="15"/>
        <end position="25"/>
    </location>
</feature>
<dbReference type="SUPFAM" id="SSF51206">
    <property type="entry name" value="cAMP-binding domain-like"/>
    <property type="match status" value="1"/>
</dbReference>
<feature type="compositionally biased region" description="Polar residues" evidence="1">
    <location>
        <begin position="264"/>
        <end position="282"/>
    </location>
</feature>
<accession>A0A8J5XTX1</accession>
<organism evidence="3 4">
    <name type="scientific">Diacronema lutheri</name>
    <name type="common">Unicellular marine alga</name>
    <name type="synonym">Monochrysis lutheri</name>
    <dbReference type="NCBI Taxonomy" id="2081491"/>
    <lineage>
        <taxon>Eukaryota</taxon>
        <taxon>Haptista</taxon>
        <taxon>Haptophyta</taxon>
        <taxon>Pavlovophyceae</taxon>
        <taxon>Pavlovales</taxon>
        <taxon>Pavlovaceae</taxon>
        <taxon>Diacronema</taxon>
    </lineage>
</organism>
<gene>
    <name evidence="3" type="ORF">KFE25_013415</name>
</gene>
<feature type="region of interest" description="Disordered" evidence="1">
    <location>
        <begin position="136"/>
        <end position="220"/>
    </location>
</feature>
<dbReference type="AlphaFoldDB" id="A0A8J5XTX1"/>
<evidence type="ECO:0000256" key="1">
    <source>
        <dbReference type="SAM" id="MobiDB-lite"/>
    </source>
</evidence>
<dbReference type="Proteomes" id="UP000751190">
    <property type="component" value="Unassembled WGS sequence"/>
</dbReference>
<sequence length="476" mass="50524">MPDPGVSWVTGGGSRAAAGGSRAAAGGSWVAPSIRIPIHSPVPPARSPQPLPRPLVRAAQAALRERAPQAEFVAPTGQMFEVLHSTTPPRVEAPAYTHYRALGSLAGQRLAAHHAHEHVPCLAEYAAILRAHEEEVRKNRPGYSRQAARQERELTLTPSRPKTPAASVFSADTPSPSPPRSEGGYSTKPDRSTGARAGKPSADGTAACAGSAQDHADQNGSTSTYVSFDQFVAQHAAVYATELAAARTLTSVLATARAAVPGTQRASTWGPTEPSDAQQGSNAARDDEESADLSVAYVLRPPVRSSVSPLPADSAGGEWRDAVAAEVERRHDARHGGAARYEHGQHVLHFGGAPAVHAKCCVALGEQLRRTRAEFKTLTQLQMEHVLSSASVMLFARYCMVYRQGSLAQHLFLLIDGELSRHELDGSTSKLQLPNYAINSAEQQTVYGPTLFGEASAALARAIRARARARCSTSAY</sequence>
<keyword evidence="4" id="KW-1185">Reference proteome</keyword>
<feature type="domain" description="Cyclic nucleotide-binding" evidence="2">
    <location>
        <begin position="374"/>
        <end position="476"/>
    </location>
</feature>
<dbReference type="EMBL" id="JAGTXO010000004">
    <property type="protein sequence ID" value="KAG8468332.1"/>
    <property type="molecule type" value="Genomic_DNA"/>
</dbReference>
<dbReference type="InterPro" id="IPR018490">
    <property type="entry name" value="cNMP-bd_dom_sf"/>
</dbReference>
<evidence type="ECO:0000313" key="3">
    <source>
        <dbReference type="EMBL" id="KAG8468332.1"/>
    </source>
</evidence>
<evidence type="ECO:0000259" key="2">
    <source>
        <dbReference type="PROSITE" id="PS50042"/>
    </source>
</evidence>
<reference evidence="3" key="1">
    <citation type="submission" date="2021-05" db="EMBL/GenBank/DDBJ databases">
        <title>The genome of the haptophyte Pavlova lutheri (Diacronema luteri, Pavlovales) - a model for lipid biosynthesis in eukaryotic algae.</title>
        <authorList>
            <person name="Hulatt C.J."/>
            <person name="Posewitz M.C."/>
        </authorList>
    </citation>
    <scope>NUCLEOTIDE SEQUENCE</scope>
    <source>
        <strain evidence="3">NIVA-4/92</strain>
    </source>
</reference>
<name>A0A8J5XTX1_DIALT</name>
<comment type="caution">
    <text evidence="3">The sequence shown here is derived from an EMBL/GenBank/DDBJ whole genome shotgun (WGS) entry which is preliminary data.</text>
</comment>
<feature type="region of interest" description="Disordered" evidence="1">
    <location>
        <begin position="1"/>
        <end position="25"/>
    </location>
</feature>
<evidence type="ECO:0000313" key="4">
    <source>
        <dbReference type="Proteomes" id="UP000751190"/>
    </source>
</evidence>
<dbReference type="PROSITE" id="PS50042">
    <property type="entry name" value="CNMP_BINDING_3"/>
    <property type="match status" value="1"/>
</dbReference>
<proteinExistence type="predicted"/>